<keyword evidence="6 11" id="KW-0418">Kinase</keyword>
<dbReference type="GO" id="GO:0005524">
    <property type="term" value="F:ATP binding"/>
    <property type="evidence" value="ECO:0007669"/>
    <property type="project" value="UniProtKB-KW"/>
</dbReference>
<proteinExistence type="predicted"/>
<evidence type="ECO:0000256" key="8">
    <source>
        <dbReference type="ARBA" id="ARBA00023012"/>
    </source>
</evidence>
<evidence type="ECO:0000256" key="1">
    <source>
        <dbReference type="ARBA" id="ARBA00000085"/>
    </source>
</evidence>
<sequence length="487" mass="53274">MHHRDQILRVSHATQAFGRLSLLQQFLLVIVVILVAGAVITGTWIGRQIESSSINRTAAIAAVYVESILAGQLHDQTVLGLMGGETHATLDRVFVSGPLRRKVVRFKLWSPTGTILYSSDHAQVGQQFPMDGRLAAAFAGTLQARVSNLEESDNPPERENWPQLLEVYVPVRAHGTAEIFAVAEFYHSMENLSRDIRSAQQRSWLLVAMTTMAICLLLLGLVRRANATILDQQRGLHSQLQQLRNALDDNEHMRKQLRDAGARSTALNEQLLHRVAADLHDGPAQEIAFALMRLDTLVDAFSGRAPPAGDASGEVQRIEEALRSALGDVRNIASGLALPGIENLTLADTARRAIQDFERLFGPGVETQIDDELATASLAVKITVYRLLQESLTNSWRHAPEGAPQVRVSREGEHVRVIISDRGPGFDPQGDAISGHLGLPFMRERVRLLGGAFAVRSAPGSGTSIDAKLLLFPEDAIHVQPDQHPAC</sequence>
<keyword evidence="8" id="KW-0902">Two-component regulatory system</keyword>
<evidence type="ECO:0000259" key="10">
    <source>
        <dbReference type="PROSITE" id="PS50109"/>
    </source>
</evidence>
<evidence type="ECO:0000256" key="2">
    <source>
        <dbReference type="ARBA" id="ARBA00012438"/>
    </source>
</evidence>
<dbReference type="InterPro" id="IPR011712">
    <property type="entry name" value="Sig_transdc_His_kin_sub3_dim/P"/>
</dbReference>
<dbReference type="Gene3D" id="3.30.565.10">
    <property type="entry name" value="Histidine kinase-like ATPase, C-terminal domain"/>
    <property type="match status" value="1"/>
</dbReference>
<evidence type="ECO:0000256" key="5">
    <source>
        <dbReference type="ARBA" id="ARBA00022741"/>
    </source>
</evidence>
<dbReference type="SUPFAM" id="SSF55874">
    <property type="entry name" value="ATPase domain of HSP90 chaperone/DNA topoisomerase II/histidine kinase"/>
    <property type="match status" value="1"/>
</dbReference>
<dbReference type="SMART" id="SM00387">
    <property type="entry name" value="HATPase_c"/>
    <property type="match status" value="1"/>
</dbReference>
<accession>A0A6S6XRX3</accession>
<keyword evidence="7" id="KW-0067">ATP-binding</keyword>
<evidence type="ECO:0000256" key="3">
    <source>
        <dbReference type="ARBA" id="ARBA00022553"/>
    </source>
</evidence>
<dbReference type="Pfam" id="PF02518">
    <property type="entry name" value="HATPase_c"/>
    <property type="match status" value="1"/>
</dbReference>
<dbReference type="InterPro" id="IPR003594">
    <property type="entry name" value="HATPase_dom"/>
</dbReference>
<keyword evidence="12" id="KW-1185">Reference proteome</keyword>
<evidence type="ECO:0000256" key="4">
    <source>
        <dbReference type="ARBA" id="ARBA00022679"/>
    </source>
</evidence>
<dbReference type="PANTHER" id="PTHR24421:SF10">
    <property type="entry name" value="NITRATE_NITRITE SENSOR PROTEIN NARQ"/>
    <property type="match status" value="1"/>
</dbReference>
<evidence type="ECO:0000256" key="9">
    <source>
        <dbReference type="SAM" id="Phobius"/>
    </source>
</evidence>
<dbReference type="CDD" id="cd16917">
    <property type="entry name" value="HATPase_UhpB-NarQ-NarX-like"/>
    <property type="match status" value="1"/>
</dbReference>
<keyword evidence="9" id="KW-0812">Transmembrane</keyword>
<dbReference type="InterPro" id="IPR036890">
    <property type="entry name" value="HATPase_C_sf"/>
</dbReference>
<dbReference type="PANTHER" id="PTHR24421">
    <property type="entry name" value="NITRATE/NITRITE SENSOR PROTEIN NARX-RELATED"/>
    <property type="match status" value="1"/>
</dbReference>
<dbReference type="AlphaFoldDB" id="A0A6S6XRX3"/>
<feature type="transmembrane region" description="Helical" evidence="9">
    <location>
        <begin position="204"/>
        <end position="222"/>
    </location>
</feature>
<evidence type="ECO:0000313" key="11">
    <source>
        <dbReference type="EMBL" id="CAB1368731.1"/>
    </source>
</evidence>
<dbReference type="InterPro" id="IPR050482">
    <property type="entry name" value="Sensor_HK_TwoCompSys"/>
</dbReference>
<dbReference type="EC" id="2.7.13.3" evidence="2"/>
<dbReference type="EMBL" id="LR778301">
    <property type="protein sequence ID" value="CAB1368731.1"/>
    <property type="molecule type" value="Genomic_DNA"/>
</dbReference>
<keyword evidence="9" id="KW-0472">Membrane</keyword>
<evidence type="ECO:0000256" key="7">
    <source>
        <dbReference type="ARBA" id="ARBA00022840"/>
    </source>
</evidence>
<organism evidence="11 12">
    <name type="scientific">Denitratisoma oestradiolicum</name>
    <dbReference type="NCBI Taxonomy" id="311182"/>
    <lineage>
        <taxon>Bacteria</taxon>
        <taxon>Pseudomonadati</taxon>
        <taxon>Pseudomonadota</taxon>
        <taxon>Betaproteobacteria</taxon>
        <taxon>Nitrosomonadales</taxon>
        <taxon>Sterolibacteriaceae</taxon>
        <taxon>Denitratisoma</taxon>
    </lineage>
</organism>
<dbReference type="GO" id="GO:0016020">
    <property type="term" value="C:membrane"/>
    <property type="evidence" value="ECO:0007669"/>
    <property type="project" value="InterPro"/>
</dbReference>
<keyword evidence="4" id="KW-0808">Transferase</keyword>
<dbReference type="Proteomes" id="UP000515733">
    <property type="component" value="Chromosome"/>
</dbReference>
<evidence type="ECO:0000313" key="12">
    <source>
        <dbReference type="Proteomes" id="UP000515733"/>
    </source>
</evidence>
<dbReference type="InterPro" id="IPR005467">
    <property type="entry name" value="His_kinase_dom"/>
</dbReference>
<dbReference type="OrthoDB" id="9813412at2"/>
<keyword evidence="3" id="KW-0597">Phosphoprotein</keyword>
<keyword evidence="5" id="KW-0547">Nucleotide-binding</keyword>
<feature type="transmembrane region" description="Helical" evidence="9">
    <location>
        <begin position="26"/>
        <end position="46"/>
    </location>
</feature>
<dbReference type="Gene3D" id="1.20.5.1930">
    <property type="match status" value="1"/>
</dbReference>
<evidence type="ECO:0000256" key="6">
    <source>
        <dbReference type="ARBA" id="ARBA00022777"/>
    </source>
</evidence>
<dbReference type="RefSeq" id="WP_145769819.1">
    <property type="nucleotide sequence ID" value="NZ_LR778301.1"/>
</dbReference>
<keyword evidence="9" id="KW-1133">Transmembrane helix</keyword>
<dbReference type="PROSITE" id="PS50109">
    <property type="entry name" value="HIS_KIN"/>
    <property type="match status" value="1"/>
</dbReference>
<reference evidence="11 12" key="1">
    <citation type="submission" date="2020-03" db="EMBL/GenBank/DDBJ databases">
        <authorList>
            <consortium name="Genoscope - CEA"/>
            <person name="William W."/>
        </authorList>
    </citation>
    <scope>NUCLEOTIDE SEQUENCE [LARGE SCALE GENOMIC DNA]</scope>
    <source>
        <strain evidence="12">DSM 16959</strain>
    </source>
</reference>
<dbReference type="GO" id="GO:0046983">
    <property type="term" value="F:protein dimerization activity"/>
    <property type="evidence" value="ECO:0007669"/>
    <property type="project" value="InterPro"/>
</dbReference>
<protein>
    <recommendedName>
        <fullName evidence="2">histidine kinase</fullName>
        <ecNumber evidence="2">2.7.13.3</ecNumber>
    </recommendedName>
</protein>
<gene>
    <name evidence="11" type="ORF">DENOEST_1566</name>
</gene>
<dbReference type="Pfam" id="PF07730">
    <property type="entry name" value="HisKA_3"/>
    <property type="match status" value="1"/>
</dbReference>
<dbReference type="KEGG" id="doe:DENOEST_1566"/>
<name>A0A6S6XRX3_9PROT</name>
<feature type="domain" description="Histidine kinase" evidence="10">
    <location>
        <begin position="384"/>
        <end position="473"/>
    </location>
</feature>
<comment type="catalytic activity">
    <reaction evidence="1">
        <text>ATP + protein L-histidine = ADP + protein N-phospho-L-histidine.</text>
        <dbReference type="EC" id="2.7.13.3"/>
    </reaction>
</comment>
<dbReference type="GO" id="GO:0000155">
    <property type="term" value="F:phosphorelay sensor kinase activity"/>
    <property type="evidence" value="ECO:0007669"/>
    <property type="project" value="InterPro"/>
</dbReference>